<comment type="caution">
    <text evidence="1">The sequence shown here is derived from an EMBL/GenBank/DDBJ whole genome shotgun (WGS) entry which is preliminary data.</text>
</comment>
<reference evidence="1 2" key="1">
    <citation type="submission" date="2019-02" db="EMBL/GenBank/DDBJ databases">
        <title>Deep-cultivation of Planctomycetes and their phenomic and genomic characterization uncovers novel biology.</title>
        <authorList>
            <person name="Wiegand S."/>
            <person name="Jogler M."/>
            <person name="Boedeker C."/>
            <person name="Pinto D."/>
            <person name="Vollmers J."/>
            <person name="Rivas-Marin E."/>
            <person name="Kohn T."/>
            <person name="Peeters S.H."/>
            <person name="Heuer A."/>
            <person name="Rast P."/>
            <person name="Oberbeckmann S."/>
            <person name="Bunk B."/>
            <person name="Jeske O."/>
            <person name="Meyerdierks A."/>
            <person name="Storesund J.E."/>
            <person name="Kallscheuer N."/>
            <person name="Luecker S."/>
            <person name="Lage O.M."/>
            <person name="Pohl T."/>
            <person name="Merkel B.J."/>
            <person name="Hornburger P."/>
            <person name="Mueller R.-W."/>
            <person name="Bruemmer F."/>
            <person name="Labrenz M."/>
            <person name="Spormann A.M."/>
            <person name="Op Den Camp H."/>
            <person name="Overmann J."/>
            <person name="Amann R."/>
            <person name="Jetten M.S.M."/>
            <person name="Mascher T."/>
            <person name="Medema M.H."/>
            <person name="Devos D.P."/>
            <person name="Kaster A.-K."/>
            <person name="Ovreas L."/>
            <person name="Rohde M."/>
            <person name="Galperin M.Y."/>
            <person name="Jogler C."/>
        </authorList>
    </citation>
    <scope>NUCLEOTIDE SEQUENCE [LARGE SCALE GENOMIC DNA]</scope>
    <source>
        <strain evidence="1 2">Pla52o</strain>
    </source>
</reference>
<evidence type="ECO:0000313" key="2">
    <source>
        <dbReference type="Proteomes" id="UP000316304"/>
    </source>
</evidence>
<organism evidence="1 2">
    <name type="scientific">Novipirellula galeiformis</name>
    <dbReference type="NCBI Taxonomy" id="2528004"/>
    <lineage>
        <taxon>Bacteria</taxon>
        <taxon>Pseudomonadati</taxon>
        <taxon>Planctomycetota</taxon>
        <taxon>Planctomycetia</taxon>
        <taxon>Pirellulales</taxon>
        <taxon>Pirellulaceae</taxon>
        <taxon>Novipirellula</taxon>
    </lineage>
</organism>
<keyword evidence="2" id="KW-1185">Reference proteome</keyword>
<evidence type="ECO:0000313" key="1">
    <source>
        <dbReference type="EMBL" id="TWU24895.1"/>
    </source>
</evidence>
<dbReference type="EMBL" id="SJPT01000002">
    <property type="protein sequence ID" value="TWU24895.1"/>
    <property type="molecule type" value="Genomic_DNA"/>
</dbReference>
<proteinExistence type="predicted"/>
<protein>
    <submittedName>
        <fullName evidence="1">Uncharacterized protein</fullName>
    </submittedName>
</protein>
<name>A0A5C6CLE0_9BACT</name>
<dbReference type="RefSeq" id="WP_146593627.1">
    <property type="nucleotide sequence ID" value="NZ_SJPT01000002.1"/>
</dbReference>
<accession>A0A5C6CLE0</accession>
<dbReference type="AlphaFoldDB" id="A0A5C6CLE0"/>
<gene>
    <name evidence="1" type="ORF">Pla52o_11910</name>
</gene>
<sequence>MATVLMTLELINRANFPPAHLNRRGDLGTLISPDDSCRRFNASSGQLDSDADLARSRVTRCDRVLVVADRSIPASRIRIRGIFMEWFAAFNTAHPFTHSVVVDAMVIVGRWRV</sequence>
<dbReference type="Proteomes" id="UP000316304">
    <property type="component" value="Unassembled WGS sequence"/>
</dbReference>